<accession>A0A2X1WLX1</accession>
<evidence type="ECO:0000256" key="4">
    <source>
        <dbReference type="ARBA" id="ARBA00022840"/>
    </source>
</evidence>
<dbReference type="EC" id="6.3.4.3" evidence="5"/>
<dbReference type="GO" id="GO:0004329">
    <property type="term" value="F:formate-tetrahydrofolate ligase activity"/>
    <property type="evidence" value="ECO:0007669"/>
    <property type="project" value="UniProtKB-EC"/>
</dbReference>
<dbReference type="InterPro" id="IPR027417">
    <property type="entry name" value="P-loop_NTPase"/>
</dbReference>
<evidence type="ECO:0000256" key="2">
    <source>
        <dbReference type="ARBA" id="ARBA00022598"/>
    </source>
</evidence>
<dbReference type="GO" id="GO:0006730">
    <property type="term" value="P:one-carbon metabolic process"/>
    <property type="evidence" value="ECO:0007669"/>
    <property type="project" value="UniProtKB-KW"/>
</dbReference>
<dbReference type="Gene3D" id="3.10.410.10">
    <property type="entry name" value="Formyltetrahydrofolate synthetase, domain 3"/>
    <property type="match status" value="1"/>
</dbReference>
<proteinExistence type="predicted"/>
<dbReference type="EMBL" id="UATM01000001">
    <property type="protein sequence ID" value="SPY31847.1"/>
    <property type="molecule type" value="Genomic_DNA"/>
</dbReference>
<reference evidence="5 6" key="1">
    <citation type="submission" date="2018-06" db="EMBL/GenBank/DDBJ databases">
        <authorList>
            <consortium name="Pathogen Informatics"/>
            <person name="Doyle S."/>
        </authorList>
    </citation>
    <scope>NUCLEOTIDE SEQUENCE [LARGE SCALE GENOMIC DNA]</scope>
    <source>
        <strain evidence="5 6">NCTC13076</strain>
    </source>
</reference>
<keyword evidence="1" id="KW-0554">One-carbon metabolism</keyword>
<evidence type="ECO:0000313" key="5">
    <source>
        <dbReference type="EMBL" id="SPY31847.1"/>
    </source>
</evidence>
<sequence>MLKKSTEGRQANFTTAAKKQVKKLEEMGLDKLPICIAKTQFSFTDDKNIVGAPTDFDIEIQDVRVSAGAGFIVVQTNIMVMPGLPKVPAANKMDIDNDGVITGLF</sequence>
<name>A0A2X1WLX1_9FIRM</name>
<organism evidence="5 6">
    <name type="scientific">Peptoniphilus harei</name>
    <dbReference type="NCBI Taxonomy" id="54005"/>
    <lineage>
        <taxon>Bacteria</taxon>
        <taxon>Bacillati</taxon>
        <taxon>Bacillota</taxon>
        <taxon>Tissierellia</taxon>
        <taxon>Tissierellales</taxon>
        <taxon>Peptoniphilaceae</taxon>
        <taxon>Peptoniphilus</taxon>
    </lineage>
</organism>
<keyword evidence="2 5" id="KW-0436">Ligase</keyword>
<keyword evidence="3" id="KW-0547">Nucleotide-binding</keyword>
<keyword evidence="4" id="KW-0067">ATP-binding</keyword>
<dbReference type="Proteomes" id="UP000250070">
    <property type="component" value="Unassembled WGS sequence"/>
</dbReference>
<protein>
    <submittedName>
        <fullName evidence="5">Formate--tetrahydrofolate ligase 1</fullName>
        <ecNumber evidence="5">6.3.4.3</ecNumber>
    </submittedName>
</protein>
<dbReference type="Pfam" id="PF01268">
    <property type="entry name" value="FTHFS"/>
    <property type="match status" value="1"/>
</dbReference>
<dbReference type="GO" id="GO:0005524">
    <property type="term" value="F:ATP binding"/>
    <property type="evidence" value="ECO:0007669"/>
    <property type="project" value="UniProtKB-KW"/>
</dbReference>
<evidence type="ECO:0000313" key="6">
    <source>
        <dbReference type="Proteomes" id="UP000250070"/>
    </source>
</evidence>
<dbReference type="SUPFAM" id="SSF52540">
    <property type="entry name" value="P-loop containing nucleoside triphosphate hydrolases"/>
    <property type="match status" value="1"/>
</dbReference>
<evidence type="ECO:0000256" key="1">
    <source>
        <dbReference type="ARBA" id="ARBA00022563"/>
    </source>
</evidence>
<dbReference type="InterPro" id="IPR000559">
    <property type="entry name" value="Formate_THF_ligase"/>
</dbReference>
<dbReference type="AlphaFoldDB" id="A0A2X1WLX1"/>
<evidence type="ECO:0000256" key="3">
    <source>
        <dbReference type="ARBA" id="ARBA00022741"/>
    </source>
</evidence>
<gene>
    <name evidence="5" type="primary">fhs1_2</name>
    <name evidence="5" type="ORF">NCTC13076_00007</name>
</gene>